<evidence type="ECO:0000313" key="3">
    <source>
        <dbReference type="Proteomes" id="UP000759131"/>
    </source>
</evidence>
<feature type="non-terminal residue" evidence="2">
    <location>
        <position position="105"/>
    </location>
</feature>
<gene>
    <name evidence="2" type="ORF">OSB1V03_LOCUS23006</name>
</gene>
<dbReference type="EMBL" id="OC908179">
    <property type="protein sequence ID" value="CAD7650742.1"/>
    <property type="molecule type" value="Genomic_DNA"/>
</dbReference>
<organism evidence="2">
    <name type="scientific">Medioppia subpectinata</name>
    <dbReference type="NCBI Taxonomy" id="1979941"/>
    <lineage>
        <taxon>Eukaryota</taxon>
        <taxon>Metazoa</taxon>
        <taxon>Ecdysozoa</taxon>
        <taxon>Arthropoda</taxon>
        <taxon>Chelicerata</taxon>
        <taxon>Arachnida</taxon>
        <taxon>Acari</taxon>
        <taxon>Acariformes</taxon>
        <taxon>Sarcoptiformes</taxon>
        <taxon>Oribatida</taxon>
        <taxon>Brachypylina</taxon>
        <taxon>Oppioidea</taxon>
        <taxon>Oppiidae</taxon>
        <taxon>Medioppia</taxon>
    </lineage>
</organism>
<sequence>MGIRRTNNIWKPVVPIAILTIFAIISYSIGYFHMMNCCNGTMDYWDSCLTTPLLLATNSRYLVLLHPKTALLCAFVYSLMDVSRYFTYASWDLRVALDVNIFSIK</sequence>
<proteinExistence type="predicted"/>
<keyword evidence="1" id="KW-0472">Membrane</keyword>
<protein>
    <submittedName>
        <fullName evidence="2">Uncharacterized protein</fullName>
    </submittedName>
</protein>
<keyword evidence="1" id="KW-0812">Transmembrane</keyword>
<evidence type="ECO:0000313" key="2">
    <source>
        <dbReference type="EMBL" id="CAD7650742.1"/>
    </source>
</evidence>
<dbReference type="AlphaFoldDB" id="A0A7R9QME8"/>
<dbReference type="Proteomes" id="UP000759131">
    <property type="component" value="Unassembled WGS sequence"/>
</dbReference>
<dbReference type="OrthoDB" id="196717at2759"/>
<evidence type="ECO:0000256" key="1">
    <source>
        <dbReference type="SAM" id="Phobius"/>
    </source>
</evidence>
<keyword evidence="3" id="KW-1185">Reference proteome</keyword>
<reference evidence="2" key="1">
    <citation type="submission" date="2020-11" db="EMBL/GenBank/DDBJ databases">
        <authorList>
            <person name="Tran Van P."/>
        </authorList>
    </citation>
    <scope>NUCLEOTIDE SEQUENCE</scope>
</reference>
<name>A0A7R9QME8_9ACAR</name>
<dbReference type="EMBL" id="CAJPIZ010053604">
    <property type="protein sequence ID" value="CAG2123061.1"/>
    <property type="molecule type" value="Genomic_DNA"/>
</dbReference>
<accession>A0A7R9QME8</accession>
<keyword evidence="1" id="KW-1133">Transmembrane helix</keyword>
<feature type="transmembrane region" description="Helical" evidence="1">
    <location>
        <begin position="61"/>
        <end position="80"/>
    </location>
</feature>
<feature type="transmembrane region" description="Helical" evidence="1">
    <location>
        <begin position="12"/>
        <end position="34"/>
    </location>
</feature>